<sequence>MTGTILASVVGNRLHAIAERMADAMLRSCRSAAFQSRDFVTGIFDADGAWIATKDFIPVLAGSLPSAYEGVLAKFAGDVGEGDVFVLNDPYHGNNHPPDVTVLKPVFHRGVLRFWTATKGHHADVGGGGEIGYNPGARDCYEDALRIPPVRLYRGGERQDDVWDLILLNLRLRDAVEGDLHCQIGAASIGERELLAMLDAFGVEPVLEAVRIQLAASARHMRAEIARWPDGTYEAVRHLDDGGEHHREPIAVRLALTVAGDRAVFDFTASDPQVVGYANSTRANTVASVLLALFGVTDPAQRRDGGALAAVEIRTRPGTITHAVEPAATTLCTITACEAIVETVWLALSRADPAITHAGWCRGYAFAAVGVDERTGRAFGATGALKGGSGAVLGFDGWDAIGPPVAMGGGREVDVELHELGAPATVLEQGFATDSAGAGRWRGGLGGFSRWRIDQDGVRVVCIGSGALEQTVPYGLAGGLAAPANRSVVRHRDGRVTVPRTNSTLVLGRGDVIEIHTSGGGGYGDPRERSRAAVRADVRDGLVSEAAARDVYGLTRRVWGTAPSQETGPDTALTADTTDRSIP</sequence>
<dbReference type="GO" id="GO:0017168">
    <property type="term" value="F:5-oxoprolinase (ATP-hydrolyzing) activity"/>
    <property type="evidence" value="ECO:0007669"/>
    <property type="project" value="TreeGrafter"/>
</dbReference>
<organism evidence="3 4">
    <name type="scientific">Actinomadura litoris</name>
    <dbReference type="NCBI Taxonomy" id="2678616"/>
    <lineage>
        <taxon>Bacteria</taxon>
        <taxon>Bacillati</taxon>
        <taxon>Actinomycetota</taxon>
        <taxon>Actinomycetes</taxon>
        <taxon>Streptosporangiales</taxon>
        <taxon>Thermomonosporaceae</taxon>
        <taxon>Actinomadura</taxon>
    </lineage>
</organism>
<feature type="region of interest" description="Disordered" evidence="1">
    <location>
        <begin position="561"/>
        <end position="583"/>
    </location>
</feature>
<dbReference type="GO" id="GO:0005829">
    <property type="term" value="C:cytosol"/>
    <property type="evidence" value="ECO:0007669"/>
    <property type="project" value="TreeGrafter"/>
</dbReference>
<evidence type="ECO:0000313" key="4">
    <source>
        <dbReference type="Proteomes" id="UP000432015"/>
    </source>
</evidence>
<proteinExistence type="predicted"/>
<reference evidence="3 4" key="1">
    <citation type="submission" date="2019-11" db="EMBL/GenBank/DDBJ databases">
        <authorList>
            <person name="Cao P."/>
        </authorList>
    </citation>
    <scope>NUCLEOTIDE SEQUENCE [LARGE SCALE GENOMIC DNA]</scope>
    <source>
        <strain evidence="3 4">NEAU-AAG5</strain>
    </source>
</reference>
<dbReference type="EMBL" id="WOFH01000007">
    <property type="protein sequence ID" value="MUN39050.1"/>
    <property type="molecule type" value="Genomic_DNA"/>
</dbReference>
<keyword evidence="4" id="KW-1185">Reference proteome</keyword>
<comment type="caution">
    <text evidence="3">The sequence shown here is derived from an EMBL/GenBank/DDBJ whole genome shotgun (WGS) entry which is preliminary data.</text>
</comment>
<evidence type="ECO:0000259" key="2">
    <source>
        <dbReference type="Pfam" id="PF02538"/>
    </source>
</evidence>
<dbReference type="PANTHER" id="PTHR11365">
    <property type="entry name" value="5-OXOPROLINASE RELATED"/>
    <property type="match status" value="1"/>
</dbReference>
<dbReference type="InterPro" id="IPR045079">
    <property type="entry name" value="Oxoprolinase-like"/>
</dbReference>
<feature type="domain" description="Hydantoinase B/oxoprolinase" evidence="2">
    <location>
        <begin position="5"/>
        <end position="526"/>
    </location>
</feature>
<dbReference type="AlphaFoldDB" id="A0A7K1L3V3"/>
<name>A0A7K1L3V3_9ACTN</name>
<evidence type="ECO:0000256" key="1">
    <source>
        <dbReference type="SAM" id="MobiDB-lite"/>
    </source>
</evidence>
<dbReference type="InterPro" id="IPR003692">
    <property type="entry name" value="Hydantoinase_B"/>
</dbReference>
<dbReference type="GO" id="GO:0006749">
    <property type="term" value="P:glutathione metabolic process"/>
    <property type="evidence" value="ECO:0007669"/>
    <property type="project" value="TreeGrafter"/>
</dbReference>
<dbReference type="Proteomes" id="UP000432015">
    <property type="component" value="Unassembled WGS sequence"/>
</dbReference>
<evidence type="ECO:0000313" key="3">
    <source>
        <dbReference type="EMBL" id="MUN39050.1"/>
    </source>
</evidence>
<protein>
    <submittedName>
        <fullName evidence="3">Hydantoinase B/oxoprolinase family protein</fullName>
    </submittedName>
</protein>
<dbReference type="PANTHER" id="PTHR11365:SF23">
    <property type="entry name" value="HYPOTHETICAL 5-OXOPROLINASE (EUROFUNG)-RELATED"/>
    <property type="match status" value="1"/>
</dbReference>
<dbReference type="RefSeq" id="WP_156218232.1">
    <property type="nucleotide sequence ID" value="NZ_WOFH01000007.1"/>
</dbReference>
<gene>
    <name evidence="3" type="ORF">GNZ18_20960</name>
</gene>
<accession>A0A7K1L3V3</accession>
<dbReference type="Pfam" id="PF02538">
    <property type="entry name" value="Hydantoinase_B"/>
    <property type="match status" value="1"/>
</dbReference>